<name>A0A2N5J1A1_9BIFI</name>
<keyword evidence="1" id="KW-0472">Membrane</keyword>
<dbReference type="RefSeq" id="WP_034523763.1">
    <property type="nucleotide sequence ID" value="NZ_NMYC01000001.1"/>
</dbReference>
<keyword evidence="1" id="KW-1133">Transmembrane helix</keyword>
<accession>A0A2N5J1A1</accession>
<dbReference type="OrthoDB" id="3234008at2"/>
<organism evidence="2 3">
    <name type="scientific">Bifidobacterium anseris</name>
    <dbReference type="NCBI Taxonomy" id="2020963"/>
    <lineage>
        <taxon>Bacteria</taxon>
        <taxon>Bacillati</taxon>
        <taxon>Actinomycetota</taxon>
        <taxon>Actinomycetes</taxon>
        <taxon>Bifidobacteriales</taxon>
        <taxon>Bifidobacteriaceae</taxon>
        <taxon>Bifidobacterium</taxon>
    </lineage>
</organism>
<keyword evidence="1" id="KW-0812">Transmembrane</keyword>
<feature type="transmembrane region" description="Helical" evidence="1">
    <location>
        <begin position="6"/>
        <end position="26"/>
    </location>
</feature>
<protein>
    <submittedName>
        <fullName evidence="2">Uncharacterized protein</fullName>
    </submittedName>
</protein>
<reference evidence="2 3" key="1">
    <citation type="submission" date="2017-07" db="EMBL/GenBank/DDBJ databases">
        <title>Bifidobacterium novel species.</title>
        <authorList>
            <person name="Lugli G.A."/>
            <person name="Milani C."/>
            <person name="Duranti S."/>
            <person name="Mangifesta M."/>
        </authorList>
    </citation>
    <scope>NUCLEOTIDE SEQUENCE [LARGE SCALE GENOMIC DNA]</scope>
    <source>
        <strain evidence="3">Goo31D</strain>
    </source>
</reference>
<sequence>MAGTIYTILFMIIIAALCIWALYYVIRAAVRAGIIDAYEQMGKVATPITKDDKLQAEREALQEERVRAIVADEQRKQAAKAAGKSDK</sequence>
<evidence type="ECO:0000313" key="3">
    <source>
        <dbReference type="Proteomes" id="UP000234935"/>
    </source>
</evidence>
<gene>
    <name evidence="2" type="ORF">CGZ88_0150</name>
</gene>
<keyword evidence="3" id="KW-1185">Reference proteome</keyword>
<proteinExistence type="predicted"/>
<dbReference type="Proteomes" id="UP000234935">
    <property type="component" value="Unassembled WGS sequence"/>
</dbReference>
<comment type="caution">
    <text evidence="2">The sequence shown here is derived from an EMBL/GenBank/DDBJ whole genome shotgun (WGS) entry which is preliminary data.</text>
</comment>
<dbReference type="EMBL" id="NMYC01000001">
    <property type="protein sequence ID" value="PLS27988.1"/>
    <property type="molecule type" value="Genomic_DNA"/>
</dbReference>
<evidence type="ECO:0000256" key="1">
    <source>
        <dbReference type="SAM" id="Phobius"/>
    </source>
</evidence>
<evidence type="ECO:0000313" key="2">
    <source>
        <dbReference type="EMBL" id="PLS27988.1"/>
    </source>
</evidence>
<dbReference type="AlphaFoldDB" id="A0A2N5J1A1"/>